<dbReference type="Proteomes" id="UP000688137">
    <property type="component" value="Unassembled WGS sequence"/>
</dbReference>
<proteinExistence type="inferred from homology"/>
<organism evidence="11 12">
    <name type="scientific">Paramecium primaurelia</name>
    <dbReference type="NCBI Taxonomy" id="5886"/>
    <lineage>
        <taxon>Eukaryota</taxon>
        <taxon>Sar</taxon>
        <taxon>Alveolata</taxon>
        <taxon>Ciliophora</taxon>
        <taxon>Intramacronucleata</taxon>
        <taxon>Oligohymenophorea</taxon>
        <taxon>Peniculida</taxon>
        <taxon>Parameciidae</taxon>
        <taxon>Paramecium</taxon>
    </lineage>
</organism>
<dbReference type="GO" id="GO:0007052">
    <property type="term" value="P:mitotic spindle organization"/>
    <property type="evidence" value="ECO:0007669"/>
    <property type="project" value="TreeGrafter"/>
</dbReference>
<reference evidence="11" key="1">
    <citation type="submission" date="2021-01" db="EMBL/GenBank/DDBJ databases">
        <authorList>
            <consortium name="Genoscope - CEA"/>
            <person name="William W."/>
        </authorList>
    </citation>
    <scope>NUCLEOTIDE SEQUENCE</scope>
</reference>
<accession>A0A8S1NIV4</accession>
<evidence type="ECO:0000256" key="5">
    <source>
        <dbReference type="ARBA" id="ARBA00023054"/>
    </source>
</evidence>
<comment type="subcellular location">
    <subcellularLocation>
        <location evidence="1">Cytoplasm</location>
    </subcellularLocation>
</comment>
<name>A0A8S1NIV4_PARPR</name>
<dbReference type="CDD" id="cd00106">
    <property type="entry name" value="KISc"/>
    <property type="match status" value="1"/>
</dbReference>
<dbReference type="GO" id="GO:0005524">
    <property type="term" value="F:ATP binding"/>
    <property type="evidence" value="ECO:0007669"/>
    <property type="project" value="UniProtKB-UniRule"/>
</dbReference>
<evidence type="ECO:0000256" key="2">
    <source>
        <dbReference type="ARBA" id="ARBA00022490"/>
    </source>
</evidence>
<comment type="similarity">
    <text evidence="6 7">Belongs to the TRAFAC class myosin-kinesin ATPase superfamily. Kinesin family.</text>
</comment>
<gene>
    <name evidence="11" type="ORF">PPRIM_AZ9-3.1.T0850068</name>
</gene>
<keyword evidence="6 7" id="KW-0505">Motor protein</keyword>
<evidence type="ECO:0000256" key="4">
    <source>
        <dbReference type="ARBA" id="ARBA00022840"/>
    </source>
</evidence>
<evidence type="ECO:0000256" key="7">
    <source>
        <dbReference type="RuleBase" id="RU000394"/>
    </source>
</evidence>
<dbReference type="FunFam" id="3.40.850.10:FF:000300">
    <property type="entry name" value="Kinesin-like protein"/>
    <property type="match status" value="1"/>
</dbReference>
<protein>
    <recommendedName>
        <fullName evidence="7">Kinesin-like protein</fullName>
    </recommendedName>
</protein>
<dbReference type="PANTHER" id="PTHR47969">
    <property type="entry name" value="CHROMOSOME-ASSOCIATED KINESIN KIF4A-RELATED"/>
    <property type="match status" value="1"/>
</dbReference>
<keyword evidence="7" id="KW-0493">Microtubule</keyword>
<dbReference type="InterPro" id="IPR001752">
    <property type="entry name" value="Kinesin_motor_dom"/>
</dbReference>
<dbReference type="GO" id="GO:0005875">
    <property type="term" value="C:microtubule associated complex"/>
    <property type="evidence" value="ECO:0007669"/>
    <property type="project" value="TreeGrafter"/>
</dbReference>
<feature type="compositionally biased region" description="Basic and acidic residues" evidence="9">
    <location>
        <begin position="495"/>
        <end position="508"/>
    </location>
</feature>
<keyword evidence="4 6" id="KW-0067">ATP-binding</keyword>
<feature type="coiled-coil region" evidence="8">
    <location>
        <begin position="358"/>
        <end position="385"/>
    </location>
</feature>
<dbReference type="GO" id="GO:0051231">
    <property type="term" value="P:spindle elongation"/>
    <property type="evidence" value="ECO:0007669"/>
    <property type="project" value="TreeGrafter"/>
</dbReference>
<dbReference type="GO" id="GO:0003777">
    <property type="term" value="F:microtubule motor activity"/>
    <property type="evidence" value="ECO:0007669"/>
    <property type="project" value="InterPro"/>
</dbReference>
<dbReference type="GO" id="GO:0005737">
    <property type="term" value="C:cytoplasm"/>
    <property type="evidence" value="ECO:0007669"/>
    <property type="project" value="UniProtKB-SubCell"/>
</dbReference>
<feature type="domain" description="Kinesin motor" evidence="10">
    <location>
        <begin position="6"/>
        <end position="343"/>
    </location>
</feature>
<dbReference type="InterPro" id="IPR019821">
    <property type="entry name" value="Kinesin_motor_CS"/>
</dbReference>
<evidence type="ECO:0000256" key="8">
    <source>
        <dbReference type="SAM" id="Coils"/>
    </source>
</evidence>
<dbReference type="PANTHER" id="PTHR47969:SF15">
    <property type="entry name" value="CHROMOSOME-ASSOCIATED KINESIN KIF4A-RELATED"/>
    <property type="match status" value="1"/>
</dbReference>
<dbReference type="PROSITE" id="PS50067">
    <property type="entry name" value="KINESIN_MOTOR_2"/>
    <property type="match status" value="1"/>
</dbReference>
<feature type="binding site" evidence="6">
    <location>
        <begin position="88"/>
        <end position="95"/>
    </location>
    <ligand>
        <name>ATP</name>
        <dbReference type="ChEBI" id="CHEBI:30616"/>
    </ligand>
</feature>
<evidence type="ECO:0000259" key="10">
    <source>
        <dbReference type="PROSITE" id="PS50067"/>
    </source>
</evidence>
<dbReference type="GO" id="GO:0008017">
    <property type="term" value="F:microtubule binding"/>
    <property type="evidence" value="ECO:0007669"/>
    <property type="project" value="InterPro"/>
</dbReference>
<feature type="region of interest" description="Disordered" evidence="9">
    <location>
        <begin position="495"/>
        <end position="516"/>
    </location>
</feature>
<dbReference type="GO" id="GO:0005874">
    <property type="term" value="C:microtubule"/>
    <property type="evidence" value="ECO:0007669"/>
    <property type="project" value="UniProtKB-KW"/>
</dbReference>
<evidence type="ECO:0000313" key="11">
    <source>
        <dbReference type="EMBL" id="CAD8090041.1"/>
    </source>
</evidence>
<keyword evidence="2" id="KW-0963">Cytoplasm</keyword>
<dbReference type="AlphaFoldDB" id="A0A8S1NIV4"/>
<evidence type="ECO:0000256" key="6">
    <source>
        <dbReference type="PROSITE-ProRule" id="PRU00283"/>
    </source>
</evidence>
<dbReference type="EMBL" id="CAJJDM010000088">
    <property type="protein sequence ID" value="CAD8090041.1"/>
    <property type="molecule type" value="Genomic_DNA"/>
</dbReference>
<evidence type="ECO:0000313" key="12">
    <source>
        <dbReference type="Proteomes" id="UP000688137"/>
    </source>
</evidence>
<keyword evidence="5 8" id="KW-0175">Coiled coil</keyword>
<evidence type="ECO:0000256" key="9">
    <source>
        <dbReference type="SAM" id="MobiDB-lite"/>
    </source>
</evidence>
<sequence>MQNQQKIRVAVRIRPLLDHEKRQGHLNSRIDCNGQEVIIKEERNKKSYKFDHVLPETASQDQVFKSCEIDQLVQSVIEGYHVTVFAYGQTGSGKTFTMEGLRDDEGIAIKPDGIIPKTVHSLFNKIKQNALQKDFSVYCSYLQIYNEKIYDLLGETTKTSYNVQANGLKMRWNVRDQFVVENLFVYQCKSAEEVIQLFKLGSRNRITASHKLNFQSSRSHSIFEIKIESIDLKNPDYFITSKLELVDLAGSERISITGTEGRQAKESIEINKSLMTLRQVIAILSDTNNKTIPPYRDSKLTCLLKQSIGGNCFCLMIACIAPLDTFYDENVSTLQYATKAAYITNIPVKNDDPKLKIINDLKQQINSLKLELSKANEHIEFLSNIVQKKDNNQNMNNVQTRSNFDNMNNVQTRSNFDNLLQNQQKLLEVESSDEDANKFEYTQFNDRLIDSINMVRELLLSNKEMREREEQINQKCESMYREIQFLQKENFELRERLGDPDQQRESPQKRPSTIKKNTMMVEEPGFLPEQMTQFQRNFQKDFRDTPNKDYKDSQMQMTNRNIRAHSQRTQGRQLALISNYQQNFEEVQQDEMTNFGRRSLYQKQLK</sequence>
<dbReference type="GO" id="GO:0007018">
    <property type="term" value="P:microtubule-based movement"/>
    <property type="evidence" value="ECO:0007669"/>
    <property type="project" value="InterPro"/>
</dbReference>
<dbReference type="InterPro" id="IPR027640">
    <property type="entry name" value="Kinesin-like_fam"/>
</dbReference>
<keyword evidence="3 6" id="KW-0547">Nucleotide-binding</keyword>
<evidence type="ECO:0000256" key="3">
    <source>
        <dbReference type="ARBA" id="ARBA00022741"/>
    </source>
</evidence>
<keyword evidence="12" id="KW-1185">Reference proteome</keyword>
<dbReference type="SMART" id="SM00129">
    <property type="entry name" value="KISc"/>
    <property type="match status" value="1"/>
</dbReference>
<dbReference type="OMA" id="NRNIRAH"/>
<dbReference type="PROSITE" id="PS00411">
    <property type="entry name" value="KINESIN_MOTOR_1"/>
    <property type="match status" value="1"/>
</dbReference>
<evidence type="ECO:0000256" key="1">
    <source>
        <dbReference type="ARBA" id="ARBA00004496"/>
    </source>
</evidence>
<comment type="caution">
    <text evidence="11">The sequence shown here is derived from an EMBL/GenBank/DDBJ whole genome shotgun (WGS) entry which is preliminary data.</text>
</comment>
<dbReference type="Pfam" id="PF00225">
    <property type="entry name" value="Kinesin"/>
    <property type="match status" value="1"/>
</dbReference>